<evidence type="ECO:0000256" key="6">
    <source>
        <dbReference type="SAM" id="MobiDB-lite"/>
    </source>
</evidence>
<dbReference type="Pfam" id="PF11712">
    <property type="entry name" value="Vma12"/>
    <property type="match status" value="1"/>
</dbReference>
<dbReference type="PANTHER" id="PTHR31394">
    <property type="entry name" value="TRANSMEMBRANE PROTEIN 199"/>
    <property type="match status" value="1"/>
</dbReference>
<gene>
    <name evidence="8" type="ORF">RHOBADRAFT_54171</name>
</gene>
<dbReference type="AlphaFoldDB" id="A0A194S1B0"/>
<keyword evidence="9" id="KW-1185">Reference proteome</keyword>
<dbReference type="GeneID" id="28977631"/>
<organism evidence="8 9">
    <name type="scientific">Rhodotorula graminis (strain WP1)</name>
    <dbReference type="NCBI Taxonomy" id="578459"/>
    <lineage>
        <taxon>Eukaryota</taxon>
        <taxon>Fungi</taxon>
        <taxon>Dikarya</taxon>
        <taxon>Basidiomycota</taxon>
        <taxon>Pucciniomycotina</taxon>
        <taxon>Microbotryomycetes</taxon>
        <taxon>Sporidiobolales</taxon>
        <taxon>Sporidiobolaceae</taxon>
        <taxon>Rhodotorula</taxon>
    </lineage>
</organism>
<accession>A0A194S1B0</accession>
<keyword evidence="2 7" id="KW-0812">Transmembrane</keyword>
<protein>
    <recommendedName>
        <fullName evidence="10">Endoplasmic reticulum-based factor for assembly of V-ATPase-domain-containing protein</fullName>
    </recommendedName>
</protein>
<dbReference type="GO" id="GO:0005789">
    <property type="term" value="C:endoplasmic reticulum membrane"/>
    <property type="evidence" value="ECO:0007669"/>
    <property type="project" value="UniProtKB-SubCell"/>
</dbReference>
<dbReference type="EMBL" id="KQ474080">
    <property type="protein sequence ID" value="KPV74330.1"/>
    <property type="molecule type" value="Genomic_DNA"/>
</dbReference>
<evidence type="ECO:0000256" key="5">
    <source>
        <dbReference type="ARBA" id="ARBA00023136"/>
    </source>
</evidence>
<evidence type="ECO:0000256" key="7">
    <source>
        <dbReference type="SAM" id="Phobius"/>
    </source>
</evidence>
<dbReference type="GO" id="GO:0070072">
    <property type="term" value="P:vacuolar proton-transporting V-type ATPase complex assembly"/>
    <property type="evidence" value="ECO:0007669"/>
    <property type="project" value="InterPro"/>
</dbReference>
<evidence type="ECO:0000256" key="3">
    <source>
        <dbReference type="ARBA" id="ARBA00022824"/>
    </source>
</evidence>
<evidence type="ECO:0000313" key="8">
    <source>
        <dbReference type="EMBL" id="KPV74330.1"/>
    </source>
</evidence>
<name>A0A194S1B0_RHOGW</name>
<dbReference type="RefSeq" id="XP_018270379.1">
    <property type="nucleotide sequence ID" value="XM_018417183.1"/>
</dbReference>
<feature type="region of interest" description="Disordered" evidence="6">
    <location>
        <begin position="230"/>
        <end position="271"/>
    </location>
</feature>
<feature type="transmembrane region" description="Helical" evidence="7">
    <location>
        <begin position="202"/>
        <end position="221"/>
    </location>
</feature>
<dbReference type="Proteomes" id="UP000053890">
    <property type="component" value="Unassembled WGS sequence"/>
</dbReference>
<evidence type="ECO:0000256" key="4">
    <source>
        <dbReference type="ARBA" id="ARBA00022989"/>
    </source>
</evidence>
<dbReference type="PANTHER" id="PTHR31394:SF1">
    <property type="entry name" value="TRANSMEMBRANE PROTEIN 199"/>
    <property type="match status" value="1"/>
</dbReference>
<feature type="compositionally biased region" description="Low complexity" evidence="6">
    <location>
        <begin position="230"/>
        <end position="247"/>
    </location>
</feature>
<dbReference type="OrthoDB" id="19981at2759"/>
<keyword evidence="3" id="KW-0256">Endoplasmic reticulum</keyword>
<dbReference type="InterPro" id="IPR021013">
    <property type="entry name" value="ATPase_Vma12"/>
</dbReference>
<evidence type="ECO:0000256" key="2">
    <source>
        <dbReference type="ARBA" id="ARBA00022692"/>
    </source>
</evidence>
<comment type="subcellular location">
    <subcellularLocation>
        <location evidence="1">Endoplasmic reticulum membrane</location>
        <topology evidence="1">Multi-pass membrane protein</topology>
    </subcellularLocation>
</comment>
<evidence type="ECO:0000313" key="9">
    <source>
        <dbReference type="Proteomes" id="UP000053890"/>
    </source>
</evidence>
<evidence type="ECO:0008006" key="10">
    <source>
        <dbReference type="Google" id="ProtNLM"/>
    </source>
</evidence>
<feature type="transmembrane region" description="Helical" evidence="7">
    <location>
        <begin position="174"/>
        <end position="196"/>
    </location>
</feature>
<proteinExistence type="predicted"/>
<evidence type="ECO:0000256" key="1">
    <source>
        <dbReference type="ARBA" id="ARBA00004477"/>
    </source>
</evidence>
<keyword evidence="4 7" id="KW-1133">Transmembrane helix</keyword>
<sequence>MVLLQLTSALHTRLEALASRLPLELRARVASHLDLVDDRPGAQAADGTGSLDGSPLSSADAPFRTIPHDLLVAVSTWAKDANLDDRNDYRLASLLRLTDVHAPPPAPRVKSSELLAILSSIQLSQDRLAYASLTSLLPAPHPWLVPLHAAAGAHDGRLKSPAEEWTEIRRELGAVVNVAASMAAVASAVWWVSFGFSYLERIALSFLGALAIAAVEAFLYYRFFTRASRAEPAPSPRPGARAPSARAGGAGRGAGEARRVGAAGSKGAKQQ</sequence>
<reference evidence="8 9" key="1">
    <citation type="journal article" date="2015" name="Front. Microbiol.">
        <title>Genome sequence of the plant growth promoting endophytic yeast Rhodotorula graminis WP1.</title>
        <authorList>
            <person name="Firrincieli A."/>
            <person name="Otillar R."/>
            <person name="Salamov A."/>
            <person name="Schmutz J."/>
            <person name="Khan Z."/>
            <person name="Redman R.S."/>
            <person name="Fleck N.D."/>
            <person name="Lindquist E."/>
            <person name="Grigoriev I.V."/>
            <person name="Doty S.L."/>
        </authorList>
    </citation>
    <scope>NUCLEOTIDE SEQUENCE [LARGE SCALE GENOMIC DNA]</scope>
    <source>
        <strain evidence="8 9">WP1</strain>
    </source>
</reference>
<keyword evidence="5 7" id="KW-0472">Membrane</keyword>
<dbReference type="OMA" id="WWASGNA"/>